<accession>A0ABS3ZB64</accession>
<evidence type="ECO:0000256" key="7">
    <source>
        <dbReference type="ARBA" id="ARBA00023224"/>
    </source>
</evidence>
<evidence type="ECO:0000259" key="11">
    <source>
        <dbReference type="PROSITE" id="PS50111"/>
    </source>
</evidence>
<dbReference type="CDD" id="cd06225">
    <property type="entry name" value="HAMP"/>
    <property type="match status" value="1"/>
</dbReference>
<keyword evidence="3" id="KW-0997">Cell inner membrane</keyword>
<dbReference type="PRINTS" id="PR00260">
    <property type="entry name" value="CHEMTRNSDUCR"/>
</dbReference>
<dbReference type="Pfam" id="PF00672">
    <property type="entry name" value="HAMP"/>
    <property type="match status" value="1"/>
</dbReference>
<evidence type="ECO:0000256" key="6">
    <source>
        <dbReference type="ARBA" id="ARBA00023136"/>
    </source>
</evidence>
<dbReference type="PROSITE" id="PS50111">
    <property type="entry name" value="CHEMOTAXIS_TRANSDUC_2"/>
    <property type="match status" value="1"/>
</dbReference>
<dbReference type="SMART" id="SM00283">
    <property type="entry name" value="MA"/>
    <property type="match status" value="1"/>
</dbReference>
<protein>
    <submittedName>
        <fullName evidence="14">Cache domain-containing protein</fullName>
    </submittedName>
</protein>
<evidence type="ECO:0000256" key="1">
    <source>
        <dbReference type="ARBA" id="ARBA00004429"/>
    </source>
</evidence>
<feature type="transmembrane region" description="Helical" evidence="10">
    <location>
        <begin position="206"/>
        <end position="228"/>
    </location>
</feature>
<dbReference type="RefSeq" id="WP_209287511.1">
    <property type="nucleotide sequence ID" value="NZ_JACVEW010000012.1"/>
</dbReference>
<keyword evidence="7 9" id="KW-0807">Transducer</keyword>
<proteinExistence type="inferred from homology"/>
<dbReference type="InterPro" id="IPR000727">
    <property type="entry name" value="T_SNARE_dom"/>
</dbReference>
<dbReference type="SUPFAM" id="SSF58104">
    <property type="entry name" value="Methyl-accepting chemotaxis protein (MCP) signaling domain"/>
    <property type="match status" value="1"/>
</dbReference>
<keyword evidence="5 10" id="KW-1133">Transmembrane helix</keyword>
<dbReference type="SMART" id="SM00304">
    <property type="entry name" value="HAMP"/>
    <property type="match status" value="2"/>
</dbReference>
<evidence type="ECO:0000256" key="3">
    <source>
        <dbReference type="ARBA" id="ARBA00022519"/>
    </source>
</evidence>
<dbReference type="InterPro" id="IPR004090">
    <property type="entry name" value="Chemotax_Me-accpt_rcpt"/>
</dbReference>
<dbReference type="PROSITE" id="PS50192">
    <property type="entry name" value="T_SNARE"/>
    <property type="match status" value="1"/>
</dbReference>
<comment type="similarity">
    <text evidence="8">Belongs to the methyl-accepting chemotaxis (MCP) protein family.</text>
</comment>
<evidence type="ECO:0000256" key="5">
    <source>
        <dbReference type="ARBA" id="ARBA00022989"/>
    </source>
</evidence>
<evidence type="ECO:0000259" key="13">
    <source>
        <dbReference type="PROSITE" id="PS50885"/>
    </source>
</evidence>
<keyword evidence="2" id="KW-1003">Cell membrane</keyword>
<evidence type="ECO:0000256" key="2">
    <source>
        <dbReference type="ARBA" id="ARBA00022475"/>
    </source>
</evidence>
<gene>
    <name evidence="14" type="ORF">H9C73_09105</name>
</gene>
<evidence type="ECO:0000313" key="15">
    <source>
        <dbReference type="Proteomes" id="UP000810171"/>
    </source>
</evidence>
<dbReference type="PANTHER" id="PTHR32089">
    <property type="entry name" value="METHYL-ACCEPTING CHEMOTAXIS PROTEIN MCPB"/>
    <property type="match status" value="1"/>
</dbReference>
<name>A0ABS3ZB64_9GAMM</name>
<dbReference type="InterPro" id="IPR004089">
    <property type="entry name" value="MCPsignal_dom"/>
</dbReference>
<dbReference type="InterPro" id="IPR003660">
    <property type="entry name" value="HAMP_dom"/>
</dbReference>
<comment type="subcellular location">
    <subcellularLocation>
        <location evidence="1">Cell inner membrane</location>
        <topology evidence="1">Multi-pass membrane protein</topology>
    </subcellularLocation>
</comment>
<evidence type="ECO:0000256" key="4">
    <source>
        <dbReference type="ARBA" id="ARBA00022692"/>
    </source>
</evidence>
<feature type="domain" description="HAMP" evidence="13">
    <location>
        <begin position="229"/>
        <end position="283"/>
    </location>
</feature>
<dbReference type="SMART" id="SM01049">
    <property type="entry name" value="Cache_2"/>
    <property type="match status" value="1"/>
</dbReference>
<feature type="transmembrane region" description="Helical" evidence="10">
    <location>
        <begin position="6"/>
        <end position="29"/>
    </location>
</feature>
<comment type="caution">
    <text evidence="14">The sequence shown here is derived from an EMBL/GenBank/DDBJ whole genome shotgun (WGS) entry which is preliminary data.</text>
</comment>
<dbReference type="CDD" id="cd11386">
    <property type="entry name" value="MCP_signal"/>
    <property type="match status" value="1"/>
</dbReference>
<evidence type="ECO:0000313" key="14">
    <source>
        <dbReference type="EMBL" id="MBP0048894.1"/>
    </source>
</evidence>
<dbReference type="Gene3D" id="1.10.287.950">
    <property type="entry name" value="Methyl-accepting chemotaxis protein"/>
    <property type="match status" value="1"/>
</dbReference>
<dbReference type="Pfam" id="PF00015">
    <property type="entry name" value="MCPsignal"/>
    <property type="match status" value="1"/>
</dbReference>
<dbReference type="InterPro" id="IPR033480">
    <property type="entry name" value="sCache_2"/>
</dbReference>
<evidence type="ECO:0000256" key="9">
    <source>
        <dbReference type="PROSITE-ProRule" id="PRU00284"/>
    </source>
</evidence>
<feature type="domain" description="T-SNARE coiled-coil homology" evidence="12">
    <location>
        <begin position="475"/>
        <end position="537"/>
    </location>
</feature>
<dbReference type="Gene3D" id="3.30.450.20">
    <property type="entry name" value="PAS domain"/>
    <property type="match status" value="1"/>
</dbReference>
<keyword evidence="4 10" id="KW-0812">Transmembrane</keyword>
<sequence length="560" mass="60632">MSGLKLTPKLLMLTLIPMLAVVTAVMVIVRIEMLAMGDKEVLNIRQDMVAAKQKELKNYVEQAITALTPVLENNELSEQEKQARASDILNAIKFGEDGYIFAYATDGVNRAHGAKPSLNGTNMMGVSDPNGVKVVRELIDAAQSGDGFVEYVWDKPGQEEDAPKLSYAVMLPAFDWMVGTGFYVDDIDAAIAKKEGQLKTDMGETLMLIALSSLALIVLVAVICLWLARRIVNPLHQTAMALRDISEGDGDLTQRLPVETRDEIGEVAQNFNQFVEKIQQLIIEVQRGIQSLGQSTESMRSVVTRAHEDAHTQKGETSQAAAAIHEMAAAVQQVASSASQAAESAREADSESVNGQNVVEQTIDSINRLADDVNRSAEVIGSLGTDVNEIGTVVNVIRDIAEQTNLLALNAAIEAARAGEQGRGFSVVADEVRTLANRTQQSTDEIQRMIEGLQNGAKQAVREMESSQAQSQDTIERADEARSSLQQITHSVSTITEMNTQIASAAEEQTAVADEISKSVQQIADIADKATQNAEELAGTATGMSELERHLNQLVSRFKT</sequence>
<keyword evidence="15" id="KW-1185">Reference proteome</keyword>
<organism evidence="14 15">
    <name type="scientific">Marinobacterium alkalitolerans</name>
    <dbReference type="NCBI Taxonomy" id="1542925"/>
    <lineage>
        <taxon>Bacteria</taxon>
        <taxon>Pseudomonadati</taxon>
        <taxon>Pseudomonadota</taxon>
        <taxon>Gammaproteobacteria</taxon>
        <taxon>Oceanospirillales</taxon>
        <taxon>Oceanospirillaceae</taxon>
        <taxon>Marinobacterium</taxon>
    </lineage>
</organism>
<dbReference type="PROSITE" id="PS50885">
    <property type="entry name" value="HAMP"/>
    <property type="match status" value="1"/>
</dbReference>
<feature type="domain" description="Methyl-accepting transducer" evidence="11">
    <location>
        <begin position="288"/>
        <end position="524"/>
    </location>
</feature>
<keyword evidence="6 10" id="KW-0472">Membrane</keyword>
<dbReference type="CDD" id="cd18774">
    <property type="entry name" value="PDC2_HK_sensor"/>
    <property type="match status" value="1"/>
</dbReference>
<dbReference type="Proteomes" id="UP000810171">
    <property type="component" value="Unassembled WGS sequence"/>
</dbReference>
<evidence type="ECO:0000259" key="12">
    <source>
        <dbReference type="PROSITE" id="PS50192"/>
    </source>
</evidence>
<evidence type="ECO:0000256" key="10">
    <source>
        <dbReference type="SAM" id="Phobius"/>
    </source>
</evidence>
<dbReference type="Pfam" id="PF17200">
    <property type="entry name" value="sCache_2"/>
    <property type="match status" value="1"/>
</dbReference>
<dbReference type="PANTHER" id="PTHR32089:SF119">
    <property type="entry name" value="METHYL-ACCEPTING CHEMOTAXIS PROTEIN CTPL"/>
    <property type="match status" value="1"/>
</dbReference>
<dbReference type="EMBL" id="JACVEW010000012">
    <property type="protein sequence ID" value="MBP0048894.1"/>
    <property type="molecule type" value="Genomic_DNA"/>
</dbReference>
<reference evidence="14 15" key="1">
    <citation type="submission" date="2020-09" db="EMBL/GenBank/DDBJ databases">
        <authorList>
            <person name="Tanuku N.R.S."/>
        </authorList>
    </citation>
    <scope>NUCLEOTIDE SEQUENCE [LARGE SCALE GENOMIC DNA]</scope>
    <source>
        <strain evidence="14 15">AK62</strain>
    </source>
</reference>
<evidence type="ECO:0000256" key="8">
    <source>
        <dbReference type="ARBA" id="ARBA00029447"/>
    </source>
</evidence>